<dbReference type="InterPro" id="IPR003781">
    <property type="entry name" value="CoA-bd"/>
</dbReference>
<sequence length="131" mass="14698">MEEELIRRAVKKNNIIAVVGASNNPDKYGYKIYEDLKSAGYKVYPVNAREQKVQGDKAYPTISSLPEKPDVVDIVTPPQVTENIVKEAQEQGIDIVWMQPGAESQEAITFCKQSGVKEIHNSCIMVARRNF</sequence>
<dbReference type="SMART" id="SM00881">
    <property type="entry name" value="CoA_binding"/>
    <property type="match status" value="1"/>
</dbReference>
<dbReference type="PANTHER" id="PTHR33303:SF2">
    <property type="entry name" value="COA-BINDING DOMAIN-CONTAINING PROTEIN"/>
    <property type="match status" value="1"/>
</dbReference>
<feature type="domain" description="CoA-binding" evidence="1">
    <location>
        <begin position="9"/>
        <end position="102"/>
    </location>
</feature>
<evidence type="ECO:0000313" key="3">
    <source>
        <dbReference type="Proteomes" id="UP000230956"/>
    </source>
</evidence>
<evidence type="ECO:0000313" key="2">
    <source>
        <dbReference type="EMBL" id="PIZ41015.1"/>
    </source>
</evidence>
<name>A0A2M7T9D3_9ACTN</name>
<dbReference type="InterPro" id="IPR036291">
    <property type="entry name" value="NAD(P)-bd_dom_sf"/>
</dbReference>
<dbReference type="Proteomes" id="UP000230956">
    <property type="component" value="Unassembled WGS sequence"/>
</dbReference>
<dbReference type="RefSeq" id="WP_286678571.1">
    <property type="nucleotide sequence ID" value="NZ_MNXI01000092.1"/>
</dbReference>
<gene>
    <name evidence="2" type="ORF">COY37_02925</name>
</gene>
<evidence type="ECO:0000259" key="1">
    <source>
        <dbReference type="SMART" id="SM00881"/>
    </source>
</evidence>
<dbReference type="AlphaFoldDB" id="A0A2M7T9D3"/>
<proteinExistence type="predicted"/>
<organism evidence="2 3">
    <name type="scientific">Candidatus Aquicultor secundus</name>
    <dbReference type="NCBI Taxonomy" id="1973895"/>
    <lineage>
        <taxon>Bacteria</taxon>
        <taxon>Bacillati</taxon>
        <taxon>Actinomycetota</taxon>
        <taxon>Candidatus Aquicultoria</taxon>
        <taxon>Candidatus Aquicultorales</taxon>
        <taxon>Candidatus Aquicultoraceae</taxon>
        <taxon>Candidatus Aquicultor</taxon>
    </lineage>
</organism>
<dbReference type="EMBL" id="PFNG01000072">
    <property type="protein sequence ID" value="PIZ41015.1"/>
    <property type="molecule type" value="Genomic_DNA"/>
</dbReference>
<reference evidence="3" key="1">
    <citation type="submission" date="2017-09" db="EMBL/GenBank/DDBJ databases">
        <title>Depth-based differentiation of microbial function through sediment-hosted aquifers and enrichment of novel symbionts in the deep terrestrial subsurface.</title>
        <authorList>
            <person name="Probst A.J."/>
            <person name="Ladd B."/>
            <person name="Jarett J.K."/>
            <person name="Geller-Mcgrath D.E."/>
            <person name="Sieber C.M.K."/>
            <person name="Emerson J.B."/>
            <person name="Anantharaman K."/>
            <person name="Thomas B.C."/>
            <person name="Malmstrom R."/>
            <person name="Stieglmeier M."/>
            <person name="Klingl A."/>
            <person name="Woyke T."/>
            <person name="Ryan C.M."/>
            <person name="Banfield J.F."/>
        </authorList>
    </citation>
    <scope>NUCLEOTIDE SEQUENCE [LARGE SCALE GENOMIC DNA]</scope>
</reference>
<dbReference type="PANTHER" id="PTHR33303">
    <property type="entry name" value="CYTOPLASMIC PROTEIN-RELATED"/>
    <property type="match status" value="1"/>
</dbReference>
<protein>
    <submittedName>
        <fullName evidence="2">CoA-binding protein</fullName>
    </submittedName>
</protein>
<comment type="caution">
    <text evidence="2">The sequence shown here is derived from an EMBL/GenBank/DDBJ whole genome shotgun (WGS) entry which is preliminary data.</text>
</comment>
<dbReference type="Gene3D" id="3.40.50.720">
    <property type="entry name" value="NAD(P)-binding Rossmann-like Domain"/>
    <property type="match status" value="1"/>
</dbReference>
<dbReference type="Pfam" id="PF13380">
    <property type="entry name" value="CoA_binding_2"/>
    <property type="match status" value="1"/>
</dbReference>
<dbReference type="SUPFAM" id="SSF51735">
    <property type="entry name" value="NAD(P)-binding Rossmann-fold domains"/>
    <property type="match status" value="1"/>
</dbReference>
<accession>A0A2M7T9D3</accession>